<dbReference type="InterPro" id="IPR005026">
    <property type="entry name" value="SAPAP"/>
</dbReference>
<evidence type="ECO:0000256" key="2">
    <source>
        <dbReference type="SAM" id="MobiDB-lite"/>
    </source>
</evidence>
<dbReference type="EnsemblMetazoa" id="Aqu2.1.16324_001">
    <property type="protein sequence ID" value="Aqu2.1.16324_001"/>
    <property type="gene ID" value="Aqu2.1.16324"/>
</dbReference>
<proteinExistence type="inferred from homology"/>
<organism evidence="3">
    <name type="scientific">Amphimedon queenslandica</name>
    <name type="common">Sponge</name>
    <dbReference type="NCBI Taxonomy" id="400682"/>
    <lineage>
        <taxon>Eukaryota</taxon>
        <taxon>Metazoa</taxon>
        <taxon>Porifera</taxon>
        <taxon>Demospongiae</taxon>
        <taxon>Heteroscleromorpha</taxon>
        <taxon>Haplosclerida</taxon>
        <taxon>Niphatidae</taxon>
        <taxon>Amphimedon</taxon>
    </lineage>
</organism>
<comment type="similarity">
    <text evidence="1">Belongs to the SAPAP family.</text>
</comment>
<feature type="region of interest" description="Disordered" evidence="2">
    <location>
        <begin position="90"/>
        <end position="109"/>
    </location>
</feature>
<feature type="compositionally biased region" description="Basic and acidic residues" evidence="2">
    <location>
        <begin position="95"/>
        <end position="109"/>
    </location>
</feature>
<name>A0A1X7TN97_AMPQE</name>
<reference evidence="3" key="1">
    <citation type="submission" date="2017-05" db="UniProtKB">
        <authorList>
            <consortium name="EnsemblMetazoa"/>
        </authorList>
    </citation>
    <scope>IDENTIFICATION</scope>
</reference>
<sequence>MIDGRYLEVVVKRGSTLVATALCSSLCFIIDLHQTRRIKGVQCHSHGVEQSGASCRPLCHIRVNELHTDTAQRLHALCAEWNDKLSLFKGEEEDTGRKEEDTGHPSHEVIDDTTVGQAQLIMTQKLKQYLQLMQQAEDPQLSLEQWPKISKGFWDTVNSSVEYIYMKFSKIRENSRLWARSSFKIRQDSKSPN</sequence>
<evidence type="ECO:0000313" key="3">
    <source>
        <dbReference type="EnsemblMetazoa" id="Aqu2.1.16324_001"/>
    </source>
</evidence>
<accession>A0A1X7TN97</accession>
<evidence type="ECO:0000256" key="1">
    <source>
        <dbReference type="ARBA" id="ARBA00008839"/>
    </source>
</evidence>
<protein>
    <submittedName>
        <fullName evidence="3">Uncharacterized protein</fullName>
    </submittedName>
</protein>
<dbReference type="Pfam" id="PF03359">
    <property type="entry name" value="GKAP"/>
    <property type="match status" value="1"/>
</dbReference>
<dbReference type="InParanoid" id="A0A1X7TN97"/>
<dbReference type="OrthoDB" id="10023951at2759"/>
<dbReference type="GO" id="GO:0023052">
    <property type="term" value="P:signaling"/>
    <property type="evidence" value="ECO:0007669"/>
    <property type="project" value="InterPro"/>
</dbReference>
<dbReference type="AlphaFoldDB" id="A0A1X7TN97"/>